<evidence type="ECO:0000313" key="3">
    <source>
        <dbReference type="Proteomes" id="UP001447188"/>
    </source>
</evidence>
<feature type="domain" description="BTB" evidence="1">
    <location>
        <begin position="12"/>
        <end position="82"/>
    </location>
</feature>
<organism evidence="2 3">
    <name type="scientific">Discina gigas</name>
    <dbReference type="NCBI Taxonomy" id="1032678"/>
    <lineage>
        <taxon>Eukaryota</taxon>
        <taxon>Fungi</taxon>
        <taxon>Dikarya</taxon>
        <taxon>Ascomycota</taxon>
        <taxon>Pezizomycotina</taxon>
        <taxon>Pezizomycetes</taxon>
        <taxon>Pezizales</taxon>
        <taxon>Discinaceae</taxon>
        <taxon>Discina</taxon>
    </lineage>
</organism>
<dbReference type="InterPro" id="IPR011333">
    <property type="entry name" value="SKP1/BTB/POZ_sf"/>
</dbReference>
<dbReference type="PANTHER" id="PTHR47843">
    <property type="entry name" value="BTB DOMAIN-CONTAINING PROTEIN-RELATED"/>
    <property type="match status" value="1"/>
</dbReference>
<dbReference type="InterPro" id="IPR000210">
    <property type="entry name" value="BTB/POZ_dom"/>
</dbReference>
<keyword evidence="3" id="KW-1185">Reference proteome</keyword>
<comment type="caution">
    <text evidence="2">The sequence shown here is derived from an EMBL/GenBank/DDBJ whole genome shotgun (WGS) entry which is preliminary data.</text>
</comment>
<reference evidence="2 3" key="1">
    <citation type="submission" date="2024-02" db="EMBL/GenBank/DDBJ databases">
        <title>Discinaceae phylogenomics.</title>
        <authorList>
            <person name="Dirks A.C."/>
            <person name="James T.Y."/>
        </authorList>
    </citation>
    <scope>NUCLEOTIDE SEQUENCE [LARGE SCALE GENOMIC DNA]</scope>
    <source>
        <strain evidence="2 3">ACD0624</strain>
    </source>
</reference>
<proteinExistence type="predicted"/>
<dbReference type="Proteomes" id="UP001447188">
    <property type="component" value="Unassembled WGS sequence"/>
</dbReference>
<protein>
    <recommendedName>
        <fullName evidence="1">BTB domain-containing protein</fullName>
    </recommendedName>
</protein>
<dbReference type="Gene3D" id="3.30.710.10">
    <property type="entry name" value="Potassium Channel Kv1.1, Chain A"/>
    <property type="match status" value="1"/>
</dbReference>
<name>A0ABR3GFT3_9PEZI</name>
<evidence type="ECO:0000313" key="2">
    <source>
        <dbReference type="EMBL" id="KAL0634824.1"/>
    </source>
</evidence>
<dbReference type="Pfam" id="PF00651">
    <property type="entry name" value="BTB"/>
    <property type="match status" value="1"/>
</dbReference>
<dbReference type="PROSITE" id="PS50097">
    <property type="entry name" value="BTB"/>
    <property type="match status" value="1"/>
</dbReference>
<dbReference type="EMBL" id="JBBBZM010000084">
    <property type="protein sequence ID" value="KAL0634824.1"/>
    <property type="molecule type" value="Genomic_DNA"/>
</dbReference>
<dbReference type="SUPFAM" id="SSF54695">
    <property type="entry name" value="POZ domain"/>
    <property type="match status" value="1"/>
</dbReference>
<gene>
    <name evidence="2" type="ORF">Q9L58_006257</name>
</gene>
<evidence type="ECO:0000259" key="1">
    <source>
        <dbReference type="PROSITE" id="PS50097"/>
    </source>
</evidence>
<sequence>MSSNFPSLLTSGDLVGLLAHAGESRYFVHATILVSQSQPFHDALARNWKEATERKVDLHDWDGDTVGRLVEFLYRGSYGYPDPAALSTNNPPIEGGGSGSSGPSVAMVPQGVDNTERGKLSRFDPAQYDYGEVLLAHAKVYQLAHYKAIHPLRALALQRLRETLVRLYPVGTVSGSHNMVGIIELTRDVYANTDHLENGEEPLRLFVSSFVACNFSALQTHPTMVQLLSEGGDLVIEVLRKLSNRPITTSPRLPIPSDSVSPHYVARLKAVFYHEPHHQIREINDTGDNANWGGPNPPFRIRVEYTSNASVACTGFTVHTNRTEYTETMRIFPDRRIWFHSSATIKRKVTEVALLRTISRLEMVSDIPARHGSYEGMTNNITWGRPGCYLYLVWKCVLVD</sequence>
<dbReference type="PANTHER" id="PTHR47843:SF5">
    <property type="entry name" value="BTB_POZ DOMAIN PROTEIN"/>
    <property type="match status" value="1"/>
</dbReference>
<accession>A0ABR3GFT3</accession>